<name>A0A2U1MX66_ARTAN</name>
<sequence>MCDECKVFGHARSNCKLHKEKDNCSQNVKNNESTEMNEMNKGKPVDNRKQGIQREGYRVGLKGRYRQPKYVYQAKQAAPKSNSETDTNGNNNSSNDDPKVNSEATSKGNNSPIKSWNVQESVISEMRKSANKYNILQDDVDDNELNNNEEWKKIVDKYVLLKQKPAGNVVSEWSKQMHLYYKRKWDAMYDKGKQQEENVENIELDGNDVFIDKSGTTRFISENENEVRKLIRNENLSVCAVLETHMKKDRIGKVGERLFGNWNWQNNIHVSKKGCRIMVGWDNNKVECNLIHCTGQAMLYLIEVFQTHIKFFCTFIYAANSGRDKRELWKDLHIFKQLINNEA</sequence>
<feature type="compositionally biased region" description="Basic and acidic residues" evidence="1">
    <location>
        <begin position="38"/>
        <end position="49"/>
    </location>
</feature>
<gene>
    <name evidence="2" type="ORF">CTI12_AA329920</name>
</gene>
<organism evidence="2 3">
    <name type="scientific">Artemisia annua</name>
    <name type="common">Sweet wormwood</name>
    <dbReference type="NCBI Taxonomy" id="35608"/>
    <lineage>
        <taxon>Eukaryota</taxon>
        <taxon>Viridiplantae</taxon>
        <taxon>Streptophyta</taxon>
        <taxon>Embryophyta</taxon>
        <taxon>Tracheophyta</taxon>
        <taxon>Spermatophyta</taxon>
        <taxon>Magnoliopsida</taxon>
        <taxon>eudicotyledons</taxon>
        <taxon>Gunneridae</taxon>
        <taxon>Pentapetalae</taxon>
        <taxon>asterids</taxon>
        <taxon>campanulids</taxon>
        <taxon>Asterales</taxon>
        <taxon>Asteraceae</taxon>
        <taxon>Asteroideae</taxon>
        <taxon>Anthemideae</taxon>
        <taxon>Artemisiinae</taxon>
        <taxon>Artemisia</taxon>
    </lineage>
</organism>
<dbReference type="Proteomes" id="UP000245207">
    <property type="component" value="Unassembled WGS sequence"/>
</dbReference>
<dbReference type="GO" id="GO:0003964">
    <property type="term" value="F:RNA-directed DNA polymerase activity"/>
    <property type="evidence" value="ECO:0007669"/>
    <property type="project" value="UniProtKB-KW"/>
</dbReference>
<protein>
    <submittedName>
        <fullName evidence="2">RNA-directed DNA polymerase, eukaryota, Reverse transcriptase zinc-binding domain protein</fullName>
    </submittedName>
</protein>
<proteinExistence type="predicted"/>
<keyword evidence="2" id="KW-0548">Nucleotidyltransferase</keyword>
<feature type="compositionally biased region" description="Low complexity" evidence="1">
    <location>
        <begin position="81"/>
        <end position="95"/>
    </location>
</feature>
<reference evidence="2 3" key="1">
    <citation type="journal article" date="2018" name="Mol. Plant">
        <title>The genome of Artemisia annua provides insight into the evolution of Asteraceae family and artemisinin biosynthesis.</title>
        <authorList>
            <person name="Shen Q."/>
            <person name="Zhang L."/>
            <person name="Liao Z."/>
            <person name="Wang S."/>
            <person name="Yan T."/>
            <person name="Shi P."/>
            <person name="Liu M."/>
            <person name="Fu X."/>
            <person name="Pan Q."/>
            <person name="Wang Y."/>
            <person name="Lv Z."/>
            <person name="Lu X."/>
            <person name="Zhang F."/>
            <person name="Jiang W."/>
            <person name="Ma Y."/>
            <person name="Chen M."/>
            <person name="Hao X."/>
            <person name="Li L."/>
            <person name="Tang Y."/>
            <person name="Lv G."/>
            <person name="Zhou Y."/>
            <person name="Sun X."/>
            <person name="Brodelius P.E."/>
            <person name="Rose J.K.C."/>
            <person name="Tang K."/>
        </authorList>
    </citation>
    <scope>NUCLEOTIDE SEQUENCE [LARGE SCALE GENOMIC DNA]</scope>
    <source>
        <strain evidence="3">cv. Huhao1</strain>
        <tissue evidence="2">Leaf</tissue>
    </source>
</reference>
<evidence type="ECO:0000256" key="1">
    <source>
        <dbReference type="SAM" id="MobiDB-lite"/>
    </source>
</evidence>
<keyword evidence="2" id="KW-0695">RNA-directed DNA polymerase</keyword>
<feature type="compositionally biased region" description="Polar residues" evidence="1">
    <location>
        <begin position="24"/>
        <end position="37"/>
    </location>
</feature>
<feature type="region of interest" description="Disordered" evidence="1">
    <location>
        <begin position="21"/>
        <end position="117"/>
    </location>
</feature>
<keyword evidence="2" id="KW-0808">Transferase</keyword>
<feature type="compositionally biased region" description="Polar residues" evidence="1">
    <location>
        <begin position="102"/>
        <end position="117"/>
    </location>
</feature>
<evidence type="ECO:0000313" key="3">
    <source>
        <dbReference type="Proteomes" id="UP000245207"/>
    </source>
</evidence>
<dbReference type="AlphaFoldDB" id="A0A2U1MX66"/>
<dbReference type="EMBL" id="PKPP01004156">
    <property type="protein sequence ID" value="PWA65806.1"/>
    <property type="molecule type" value="Genomic_DNA"/>
</dbReference>
<accession>A0A2U1MX66</accession>
<comment type="caution">
    <text evidence="2">The sequence shown here is derived from an EMBL/GenBank/DDBJ whole genome shotgun (WGS) entry which is preliminary data.</text>
</comment>
<keyword evidence="3" id="KW-1185">Reference proteome</keyword>
<evidence type="ECO:0000313" key="2">
    <source>
        <dbReference type="EMBL" id="PWA65806.1"/>
    </source>
</evidence>